<accession>A0A5J5ALT7</accession>
<evidence type="ECO:0000313" key="1">
    <source>
        <dbReference type="EMBL" id="KAA8532045.1"/>
    </source>
</evidence>
<sequence length="266" mass="30061">MRERGDALTPHQLLLDSQRQKEVLFLSLEWPRISAHSDFSSNSTSMCKESLKIPHGGNFKCNYFIKGVMWPSCDILWRPQPEFSLSAPFPGKKSRKIMVRDSLIGFHTKRPPAYTLGSWMEGTCLPLRPFISAPARDEDKIVKCFKNDSLVSKKFLNDPAVKAEMYSEDTATAISKDSHSDRTVSDRDQHVEEPWLLRSSLLSHYVSHSNTYSDLTDEDKVVKCLNNNSLESISFNQSAFKAESYSDCEGTVGAVNKGLDPSRNFL</sequence>
<evidence type="ECO:0000313" key="2">
    <source>
        <dbReference type="Proteomes" id="UP000325577"/>
    </source>
</evidence>
<protein>
    <submittedName>
        <fullName evidence="1">Uncharacterized protein</fullName>
    </submittedName>
</protein>
<dbReference type="Proteomes" id="UP000325577">
    <property type="component" value="Linkage Group LG2"/>
</dbReference>
<dbReference type="OrthoDB" id="6123450at2759"/>
<organism evidence="1 2">
    <name type="scientific">Nyssa sinensis</name>
    <dbReference type="NCBI Taxonomy" id="561372"/>
    <lineage>
        <taxon>Eukaryota</taxon>
        <taxon>Viridiplantae</taxon>
        <taxon>Streptophyta</taxon>
        <taxon>Embryophyta</taxon>
        <taxon>Tracheophyta</taxon>
        <taxon>Spermatophyta</taxon>
        <taxon>Magnoliopsida</taxon>
        <taxon>eudicotyledons</taxon>
        <taxon>Gunneridae</taxon>
        <taxon>Pentapetalae</taxon>
        <taxon>asterids</taxon>
        <taxon>Cornales</taxon>
        <taxon>Nyssaceae</taxon>
        <taxon>Nyssa</taxon>
    </lineage>
</organism>
<gene>
    <name evidence="1" type="ORF">F0562_006813</name>
</gene>
<keyword evidence="2" id="KW-1185">Reference proteome</keyword>
<proteinExistence type="predicted"/>
<dbReference type="EMBL" id="CM018043">
    <property type="protein sequence ID" value="KAA8532045.1"/>
    <property type="molecule type" value="Genomic_DNA"/>
</dbReference>
<reference evidence="1 2" key="1">
    <citation type="submission" date="2019-09" db="EMBL/GenBank/DDBJ databases">
        <title>A chromosome-level genome assembly of the Chinese tupelo Nyssa sinensis.</title>
        <authorList>
            <person name="Yang X."/>
            <person name="Kang M."/>
            <person name="Yang Y."/>
            <person name="Xiong H."/>
            <person name="Wang M."/>
            <person name="Zhang Z."/>
            <person name="Wang Z."/>
            <person name="Wu H."/>
            <person name="Ma T."/>
            <person name="Liu J."/>
            <person name="Xi Z."/>
        </authorList>
    </citation>
    <scope>NUCLEOTIDE SEQUENCE [LARGE SCALE GENOMIC DNA]</scope>
    <source>
        <strain evidence="1">J267</strain>
        <tissue evidence="1">Leaf</tissue>
    </source>
</reference>
<dbReference type="AlphaFoldDB" id="A0A5J5ALT7"/>
<name>A0A5J5ALT7_9ASTE</name>